<dbReference type="RefSeq" id="WP_113289476.1">
    <property type="nucleotide sequence ID" value="NZ_QNTQ01000008.1"/>
</dbReference>
<feature type="domain" description="Nitroreductase" evidence="4">
    <location>
        <begin position="26"/>
        <end position="211"/>
    </location>
</feature>
<dbReference type="PANTHER" id="PTHR23026">
    <property type="entry name" value="NADPH NITROREDUCTASE"/>
    <property type="match status" value="1"/>
</dbReference>
<dbReference type="GO" id="GO:0016491">
    <property type="term" value="F:oxidoreductase activity"/>
    <property type="evidence" value="ECO:0007669"/>
    <property type="project" value="UniProtKB-KW"/>
</dbReference>
<evidence type="ECO:0000313" key="5">
    <source>
        <dbReference type="EMBL" id="RBI85148.1"/>
    </source>
</evidence>
<dbReference type="InterPro" id="IPR050627">
    <property type="entry name" value="Nitroreductase/BluB"/>
</dbReference>
<dbReference type="CDD" id="cd02136">
    <property type="entry name" value="PnbA_NfnB-like"/>
    <property type="match status" value="1"/>
</dbReference>
<organism evidence="5 6">
    <name type="scientific">Rhodosalinus halophilus</name>
    <dbReference type="NCBI Taxonomy" id="2259333"/>
    <lineage>
        <taxon>Bacteria</taxon>
        <taxon>Pseudomonadati</taxon>
        <taxon>Pseudomonadota</taxon>
        <taxon>Alphaproteobacteria</taxon>
        <taxon>Rhodobacterales</taxon>
        <taxon>Paracoccaceae</taxon>
        <taxon>Rhodosalinus</taxon>
    </lineage>
</organism>
<keyword evidence="1" id="KW-0285">Flavoprotein</keyword>
<gene>
    <name evidence="5" type="ORF">DRV85_10875</name>
</gene>
<evidence type="ECO:0000256" key="2">
    <source>
        <dbReference type="ARBA" id="ARBA00022643"/>
    </source>
</evidence>
<evidence type="ECO:0000256" key="3">
    <source>
        <dbReference type="ARBA" id="ARBA00023002"/>
    </source>
</evidence>
<dbReference type="InterPro" id="IPR000415">
    <property type="entry name" value="Nitroreductase-like"/>
</dbReference>
<dbReference type="Gene3D" id="3.40.109.10">
    <property type="entry name" value="NADH Oxidase"/>
    <property type="match status" value="1"/>
</dbReference>
<dbReference type="SUPFAM" id="SSF55469">
    <property type="entry name" value="FMN-dependent nitroreductase-like"/>
    <property type="match status" value="1"/>
</dbReference>
<comment type="caution">
    <text evidence="5">The sequence shown here is derived from an EMBL/GenBank/DDBJ whole genome shotgun (WGS) entry which is preliminary data.</text>
</comment>
<evidence type="ECO:0000259" key="4">
    <source>
        <dbReference type="Pfam" id="PF00881"/>
    </source>
</evidence>
<proteinExistence type="predicted"/>
<reference evidence="5 6" key="1">
    <citation type="submission" date="2018-07" db="EMBL/GenBank/DDBJ databases">
        <title>Rhodosalinus sp. strain E84T genomic sequence and assembly.</title>
        <authorList>
            <person name="Liu Z.-W."/>
            <person name="Lu D.-C."/>
        </authorList>
    </citation>
    <scope>NUCLEOTIDE SEQUENCE [LARGE SCALE GENOMIC DNA]</scope>
    <source>
        <strain evidence="5 6">E84</strain>
    </source>
</reference>
<dbReference type="Proteomes" id="UP000253370">
    <property type="component" value="Unassembled WGS sequence"/>
</dbReference>
<accession>A0A365U8I6</accession>
<dbReference type="InterPro" id="IPR029479">
    <property type="entry name" value="Nitroreductase"/>
</dbReference>
<dbReference type="EMBL" id="QNTQ01000008">
    <property type="protein sequence ID" value="RBI85148.1"/>
    <property type="molecule type" value="Genomic_DNA"/>
</dbReference>
<dbReference type="Pfam" id="PF00881">
    <property type="entry name" value="Nitroreductase"/>
    <property type="match status" value="1"/>
</dbReference>
<dbReference type="OrthoDB" id="9802510at2"/>
<keyword evidence="6" id="KW-1185">Reference proteome</keyword>
<keyword evidence="3" id="KW-0560">Oxidoreductase</keyword>
<evidence type="ECO:0000256" key="1">
    <source>
        <dbReference type="ARBA" id="ARBA00022630"/>
    </source>
</evidence>
<sequence length="237" mass="25873">MSSPRPQPEAGKAQPDALVTLDRLFAARWSCRAFRDAPIPEETVARIVATAQRVASWNNTQPWQLIVTRKPETDRLRAALHAHAQQAAPEPDIAFPTAYEGIYRERRSVCGWQLYGALGIERGDRAASARQMLENFRFFGAPHVAIVTSPRALGTYGVLDCGAFVTGFMTAAQAAGVASIAQAALATQAPFLRDWFAIPEDRLVVCGIAFGLADADHPANAYRTERAAPEEVIDWRG</sequence>
<protein>
    <submittedName>
        <fullName evidence="5">Nitroreductase</fullName>
    </submittedName>
</protein>
<evidence type="ECO:0000313" key="6">
    <source>
        <dbReference type="Proteomes" id="UP000253370"/>
    </source>
</evidence>
<dbReference type="PANTHER" id="PTHR23026:SF90">
    <property type="entry name" value="IODOTYROSINE DEIODINASE 1"/>
    <property type="match status" value="1"/>
</dbReference>
<dbReference type="AlphaFoldDB" id="A0A365U8I6"/>
<keyword evidence="2" id="KW-0288">FMN</keyword>
<name>A0A365U8I6_9RHOB</name>